<dbReference type="PROSITE" id="PS51257">
    <property type="entry name" value="PROKAR_LIPOPROTEIN"/>
    <property type="match status" value="1"/>
</dbReference>
<dbReference type="AlphaFoldDB" id="A0A4P6K001"/>
<dbReference type="RefSeq" id="WP_129892488.1">
    <property type="nucleotide sequence ID" value="NZ_CP035758.1"/>
</dbReference>
<dbReference type="OrthoDB" id="9825032at2"/>
<name>A0A4P6K001_KTERU</name>
<gene>
    <name evidence="2" type="ORF">EPA93_37825</name>
</gene>
<feature type="transmembrane region" description="Helical" evidence="1">
    <location>
        <begin position="214"/>
        <end position="235"/>
    </location>
</feature>
<feature type="transmembrane region" description="Helical" evidence="1">
    <location>
        <begin position="126"/>
        <end position="146"/>
    </location>
</feature>
<organism evidence="2 3">
    <name type="scientific">Ktedonosporobacter rubrisoli</name>
    <dbReference type="NCBI Taxonomy" id="2509675"/>
    <lineage>
        <taxon>Bacteria</taxon>
        <taxon>Bacillati</taxon>
        <taxon>Chloroflexota</taxon>
        <taxon>Ktedonobacteria</taxon>
        <taxon>Ktedonobacterales</taxon>
        <taxon>Ktedonosporobacteraceae</taxon>
        <taxon>Ktedonosporobacter</taxon>
    </lineage>
</organism>
<dbReference type="Proteomes" id="UP000290365">
    <property type="component" value="Chromosome"/>
</dbReference>
<evidence type="ECO:0000256" key="1">
    <source>
        <dbReference type="SAM" id="Phobius"/>
    </source>
</evidence>
<dbReference type="EMBL" id="CP035758">
    <property type="protein sequence ID" value="QBD81427.1"/>
    <property type="molecule type" value="Genomic_DNA"/>
</dbReference>
<dbReference type="KEGG" id="kbs:EPA93_37825"/>
<keyword evidence="1" id="KW-1133">Transmembrane helix</keyword>
<feature type="transmembrane region" description="Helical" evidence="1">
    <location>
        <begin position="12"/>
        <end position="34"/>
    </location>
</feature>
<keyword evidence="1" id="KW-0472">Membrane</keyword>
<feature type="transmembrane region" description="Helical" evidence="1">
    <location>
        <begin position="87"/>
        <end position="114"/>
    </location>
</feature>
<sequence length="248" mass="28851">MFFARIYYEWKLHWKALLLAPLLLIIACSLFALLQLQMRENVGRSFLGFAEVFLPLSAGIMAGSMIVREPALELLLTLRHDYRAISLQRLLLIIFSYACFCCLVISIMATLHFWFLPRYLLSWPLLAQWLLAQLIWLVPLLWFVALSTCITLVVRSDIVSGSVLAALWISELLYWGPFHDLSWLRAFYTFPTVMWIYQGDAISIPAWYFNEFWLLPHLEQLAIALILFLASWFLFHNTERLLKGATIA</sequence>
<protein>
    <submittedName>
        <fullName evidence="2">Uncharacterized protein</fullName>
    </submittedName>
</protein>
<keyword evidence="1" id="KW-0812">Transmembrane</keyword>
<evidence type="ECO:0000313" key="2">
    <source>
        <dbReference type="EMBL" id="QBD81427.1"/>
    </source>
</evidence>
<proteinExistence type="predicted"/>
<evidence type="ECO:0000313" key="3">
    <source>
        <dbReference type="Proteomes" id="UP000290365"/>
    </source>
</evidence>
<feature type="transmembrane region" description="Helical" evidence="1">
    <location>
        <begin position="158"/>
        <end position="175"/>
    </location>
</feature>
<feature type="transmembrane region" description="Helical" evidence="1">
    <location>
        <begin position="46"/>
        <end position="67"/>
    </location>
</feature>
<reference evidence="2 3" key="1">
    <citation type="submission" date="2019-01" db="EMBL/GenBank/DDBJ databases">
        <title>Ktedonosporobacter rubrisoli SCAWS-G2.</title>
        <authorList>
            <person name="Huang Y."/>
            <person name="Yan B."/>
        </authorList>
    </citation>
    <scope>NUCLEOTIDE SEQUENCE [LARGE SCALE GENOMIC DNA]</scope>
    <source>
        <strain evidence="2 3">SCAWS-G2</strain>
    </source>
</reference>
<keyword evidence="3" id="KW-1185">Reference proteome</keyword>
<accession>A0A4P6K001</accession>